<reference evidence="3" key="1">
    <citation type="submission" date="2017-04" db="EMBL/GenBank/DDBJ databases">
        <title>Genome evolution of the luminous symbionts of deep sea anglerfish.</title>
        <authorList>
            <person name="Hendry T.A."/>
        </authorList>
    </citation>
    <scope>NUCLEOTIDE SEQUENCE [LARGE SCALE GENOMIC DNA]</scope>
</reference>
<organism evidence="2 3">
    <name type="scientific">Candidatus Enterovibrio escicola</name>
    <dbReference type="NCBI Taxonomy" id="1927127"/>
    <lineage>
        <taxon>Bacteria</taxon>
        <taxon>Pseudomonadati</taxon>
        <taxon>Pseudomonadota</taxon>
        <taxon>Gammaproteobacteria</taxon>
        <taxon>Vibrionales</taxon>
        <taxon>Vibrionaceae</taxon>
        <taxon>Enterovibrio</taxon>
    </lineage>
</organism>
<keyword evidence="1" id="KW-0472">Membrane</keyword>
<keyword evidence="1" id="KW-0812">Transmembrane</keyword>
<dbReference type="EMBL" id="NBYY01000009">
    <property type="protein sequence ID" value="PCS23479.1"/>
    <property type="molecule type" value="Genomic_DNA"/>
</dbReference>
<dbReference type="Proteomes" id="UP000219020">
    <property type="component" value="Unassembled WGS sequence"/>
</dbReference>
<sequence length="45" mass="5154">MDTSIETALMMKDLLKLPLCGLEGFLNLVFRLIFLLMRLSLQKLA</sequence>
<name>A0A2A5T5J9_9GAMM</name>
<comment type="caution">
    <text evidence="2">The sequence shown here is derived from an EMBL/GenBank/DDBJ whole genome shotgun (WGS) entry which is preliminary data.</text>
</comment>
<keyword evidence="1" id="KW-1133">Transmembrane helix</keyword>
<keyword evidence="3" id="KW-1185">Reference proteome</keyword>
<protein>
    <recommendedName>
        <fullName evidence="4">Mobile element protein</fullName>
    </recommendedName>
</protein>
<accession>A0A2A5T5J9</accession>
<evidence type="ECO:0000313" key="2">
    <source>
        <dbReference type="EMBL" id="PCS23479.1"/>
    </source>
</evidence>
<feature type="transmembrane region" description="Helical" evidence="1">
    <location>
        <begin position="24"/>
        <end position="41"/>
    </location>
</feature>
<gene>
    <name evidence="2" type="ORF">BTN49_0447</name>
</gene>
<evidence type="ECO:0000313" key="3">
    <source>
        <dbReference type="Proteomes" id="UP000219020"/>
    </source>
</evidence>
<proteinExistence type="predicted"/>
<dbReference type="AlphaFoldDB" id="A0A2A5T5J9"/>
<evidence type="ECO:0000256" key="1">
    <source>
        <dbReference type="SAM" id="Phobius"/>
    </source>
</evidence>
<evidence type="ECO:0008006" key="4">
    <source>
        <dbReference type="Google" id="ProtNLM"/>
    </source>
</evidence>